<dbReference type="InterPro" id="IPR014729">
    <property type="entry name" value="Rossmann-like_a/b/a_fold"/>
</dbReference>
<dbReference type="Gene3D" id="3.40.50.620">
    <property type="entry name" value="HUPs"/>
    <property type="match status" value="1"/>
</dbReference>
<dbReference type="Proteomes" id="UP000073492">
    <property type="component" value="Unassembled WGS sequence"/>
</dbReference>
<keyword evidence="2" id="KW-1185">Reference proteome</keyword>
<evidence type="ECO:0000313" key="2">
    <source>
        <dbReference type="Proteomes" id="UP000073492"/>
    </source>
</evidence>
<comment type="caution">
    <text evidence="1">The sequence shown here is derived from an EMBL/GenBank/DDBJ whole genome shotgun (WGS) entry which is preliminary data.</text>
</comment>
<accession>A0A139HPN2</accession>
<dbReference type="AlphaFoldDB" id="A0A139HPN2"/>
<protein>
    <submittedName>
        <fullName evidence="1">Uncharacterized protein</fullName>
    </submittedName>
</protein>
<dbReference type="EMBL" id="LFZO01000589">
    <property type="protein sequence ID" value="KXT04353.1"/>
    <property type="molecule type" value="Genomic_DNA"/>
</dbReference>
<reference evidence="1 2" key="1">
    <citation type="submission" date="2015-07" db="EMBL/GenBank/DDBJ databases">
        <title>Comparative genomics of the Sigatoka disease complex on banana suggests a link between parallel evolutionary changes in Pseudocercospora fijiensis and Pseudocercospora eumusae and increased virulence on the banana host.</title>
        <authorList>
            <person name="Chang T.-C."/>
            <person name="Salvucci A."/>
            <person name="Crous P.W."/>
            <person name="Stergiopoulos I."/>
        </authorList>
    </citation>
    <scope>NUCLEOTIDE SEQUENCE [LARGE SCALE GENOMIC DNA]</scope>
    <source>
        <strain evidence="1 2">CBS 116634</strain>
    </source>
</reference>
<name>A0A139HPN2_9PEZI</name>
<sequence length="115" mass="13099">MGVSGSRRIFCSPARFNPRQQTSTRQQSRNCELARDINSLAQFLASEQIKDLQPEVPFRILEKRPTLAKIVLLVDGIGHYTILLYDAIDRHENFRGVASSIHGLPEPRVMELVLR</sequence>
<proteinExistence type="predicted"/>
<evidence type="ECO:0000313" key="1">
    <source>
        <dbReference type="EMBL" id="KXT04353.1"/>
    </source>
</evidence>
<gene>
    <name evidence="1" type="ORF">AC579_8944</name>
</gene>
<dbReference type="OrthoDB" id="10608237at2759"/>
<organism evidence="1 2">
    <name type="scientific">Pseudocercospora musae</name>
    <dbReference type="NCBI Taxonomy" id="113226"/>
    <lineage>
        <taxon>Eukaryota</taxon>
        <taxon>Fungi</taxon>
        <taxon>Dikarya</taxon>
        <taxon>Ascomycota</taxon>
        <taxon>Pezizomycotina</taxon>
        <taxon>Dothideomycetes</taxon>
        <taxon>Dothideomycetidae</taxon>
        <taxon>Mycosphaerellales</taxon>
        <taxon>Mycosphaerellaceae</taxon>
        <taxon>Pseudocercospora</taxon>
    </lineage>
</organism>